<keyword evidence="4 7" id="KW-0694">RNA-binding</keyword>
<sequence>MAQKIEGHINLNVNAGEATAAPPIGSTLGQRKVNIMEFCKAFNAATQSIEKGTPLPTVITIYVDKSFTFIVKTPPASYLIKKYAKVKKGSGATKKEAVVGKITMDDCREIAKLKMPDLNTKDIKAATKIICGSAASMGIEVVGN</sequence>
<keyword evidence="5 7" id="KW-0689">Ribosomal protein</keyword>
<dbReference type="Gene3D" id="1.10.10.250">
    <property type="entry name" value="Ribosomal protein L11, C-terminal domain"/>
    <property type="match status" value="1"/>
</dbReference>
<evidence type="ECO:0000256" key="2">
    <source>
        <dbReference type="ARBA" id="ARBA00022481"/>
    </source>
</evidence>
<dbReference type="Proteomes" id="UP000033661">
    <property type="component" value="Unassembled WGS sequence"/>
</dbReference>
<proteinExistence type="inferred from homology"/>
<dbReference type="PROSITE" id="PS00359">
    <property type="entry name" value="RIBOSOMAL_L11"/>
    <property type="match status" value="1"/>
</dbReference>
<evidence type="ECO:0000259" key="11">
    <source>
        <dbReference type="Pfam" id="PF03946"/>
    </source>
</evidence>
<dbReference type="GO" id="GO:0003735">
    <property type="term" value="F:structural constituent of ribosome"/>
    <property type="evidence" value="ECO:0007669"/>
    <property type="project" value="InterPro"/>
</dbReference>
<comment type="caution">
    <text evidence="12">The sequence shown here is derived from an EMBL/GenBank/DDBJ whole genome shotgun (WGS) entry which is preliminary data.</text>
</comment>
<feature type="domain" description="Large ribosomal subunit protein uL11 N-terminal" evidence="11">
    <location>
        <begin position="9"/>
        <end position="67"/>
    </location>
</feature>
<dbReference type="InterPro" id="IPR020783">
    <property type="entry name" value="Ribosomal_uL11_C"/>
</dbReference>
<dbReference type="HAMAP" id="MF_00736">
    <property type="entry name" value="Ribosomal_uL11"/>
    <property type="match status" value="1"/>
</dbReference>
<evidence type="ECO:0000259" key="10">
    <source>
        <dbReference type="Pfam" id="PF00298"/>
    </source>
</evidence>
<evidence type="ECO:0000256" key="1">
    <source>
        <dbReference type="ARBA" id="ARBA00010537"/>
    </source>
</evidence>
<evidence type="ECO:0000313" key="12">
    <source>
        <dbReference type="EMBL" id="KJV89180.1"/>
    </source>
</evidence>
<keyword evidence="2 7" id="KW-0488">Methylation</keyword>
<feature type="domain" description="Large ribosomal subunit protein uL11 C-terminal" evidence="10">
    <location>
        <begin position="72"/>
        <end position="141"/>
    </location>
</feature>
<comment type="similarity">
    <text evidence="1 7 8">Belongs to the universal ribosomal protein uL11 family.</text>
</comment>
<dbReference type="PATRIC" id="fig|1359193.3.peg.143"/>
<dbReference type="NCBIfam" id="TIGR01632">
    <property type="entry name" value="L11_bact"/>
    <property type="match status" value="1"/>
</dbReference>
<dbReference type="FunFam" id="3.30.1550.10:FF:000005">
    <property type="entry name" value="50S ribosomal protein L11"/>
    <property type="match status" value="1"/>
</dbReference>
<protein>
    <recommendedName>
        <fullName evidence="7">Large ribosomal subunit protein uL11</fullName>
    </recommendedName>
</protein>
<keyword evidence="13" id="KW-1185">Reference proteome</keyword>
<comment type="PTM">
    <text evidence="7 9">One or more lysine residues are methylated.</text>
</comment>
<keyword evidence="3 7" id="KW-0699">rRNA-binding</keyword>
<dbReference type="PANTHER" id="PTHR11661">
    <property type="entry name" value="60S RIBOSOMAL PROTEIN L12"/>
    <property type="match status" value="1"/>
</dbReference>
<comment type="subunit">
    <text evidence="7">Part of the ribosomal stalk of the 50S ribosomal subunit. Interacts with L10 and the large rRNA to form the base of the stalk. L10 forms an elongated spine to which L12 dimers bind in a sequential fashion forming a multimeric L10(L12)X complex.</text>
</comment>
<reference evidence="12 13" key="1">
    <citation type="submission" date="2015-02" db="EMBL/GenBank/DDBJ databases">
        <title>Genome Sequencing of Rickettsiales.</title>
        <authorList>
            <person name="Daugherty S.C."/>
            <person name="Su Q."/>
            <person name="Abolude K."/>
            <person name="Beier-Sexton M."/>
            <person name="Carlyon J.A."/>
            <person name="Carter R."/>
            <person name="Day N.P."/>
            <person name="Dumler S.J."/>
            <person name="Dyachenko V."/>
            <person name="Godinez A."/>
            <person name="Kurtti T.J."/>
            <person name="Lichay M."/>
            <person name="Mullins K.E."/>
            <person name="Ott S."/>
            <person name="Pappas-Brown V."/>
            <person name="Paris D.H."/>
            <person name="Patel P."/>
            <person name="Richards A.L."/>
            <person name="Sadzewicz L."/>
            <person name="Sears K."/>
            <person name="Seidman D."/>
            <person name="Sengamalay N."/>
            <person name="Stenos J."/>
            <person name="Tallon L.J."/>
            <person name="Vincent G."/>
            <person name="Fraser C.M."/>
            <person name="Munderloh U."/>
            <person name="Dunning-Hotopp J.C."/>
        </authorList>
    </citation>
    <scope>NUCLEOTIDE SEQUENCE [LARGE SCALE GENOMIC DNA]</scope>
    <source>
        <strain evidence="12 13">RML An4</strain>
    </source>
</reference>
<evidence type="ECO:0000313" key="13">
    <source>
        <dbReference type="Proteomes" id="UP000033661"/>
    </source>
</evidence>
<dbReference type="InterPro" id="IPR000911">
    <property type="entry name" value="Ribosomal_uL11"/>
</dbReference>
<gene>
    <name evidence="7 12" type="primary">rplK</name>
    <name evidence="12" type="ORF">RBEAN4_0150</name>
</gene>
<organism evidence="12 13">
    <name type="scientific">Rickettsia bellii str. RML An4</name>
    <dbReference type="NCBI Taxonomy" id="1359193"/>
    <lineage>
        <taxon>Bacteria</taxon>
        <taxon>Pseudomonadati</taxon>
        <taxon>Pseudomonadota</taxon>
        <taxon>Alphaproteobacteria</taxon>
        <taxon>Rickettsiales</taxon>
        <taxon>Rickettsiaceae</taxon>
        <taxon>Rickettsieae</taxon>
        <taxon>Rickettsia</taxon>
        <taxon>belli group</taxon>
    </lineage>
</organism>
<dbReference type="SUPFAM" id="SSF54747">
    <property type="entry name" value="Ribosomal L11/L12e N-terminal domain"/>
    <property type="match status" value="1"/>
</dbReference>
<dbReference type="Pfam" id="PF03946">
    <property type="entry name" value="Ribosomal_L11_N"/>
    <property type="match status" value="1"/>
</dbReference>
<comment type="function">
    <text evidence="7 9">Forms part of the ribosomal stalk which helps the ribosome interact with GTP-bound translation factors.</text>
</comment>
<dbReference type="InterPro" id="IPR020785">
    <property type="entry name" value="Ribosomal_uL11_CS"/>
</dbReference>
<accession>A0A0F3Q9D7</accession>
<evidence type="ECO:0000256" key="4">
    <source>
        <dbReference type="ARBA" id="ARBA00022884"/>
    </source>
</evidence>
<dbReference type="InterPro" id="IPR036769">
    <property type="entry name" value="Ribosomal_uL11_C_sf"/>
</dbReference>
<evidence type="ECO:0000256" key="7">
    <source>
        <dbReference type="HAMAP-Rule" id="MF_00736"/>
    </source>
</evidence>
<dbReference type="GO" id="GO:0070180">
    <property type="term" value="F:large ribosomal subunit rRNA binding"/>
    <property type="evidence" value="ECO:0007669"/>
    <property type="project" value="UniProtKB-UniRule"/>
</dbReference>
<keyword evidence="6 7" id="KW-0687">Ribonucleoprotein</keyword>
<dbReference type="RefSeq" id="WP_011477816.1">
    <property type="nucleotide sequence ID" value="NZ_LAOI01000001.1"/>
</dbReference>
<dbReference type="SUPFAM" id="SSF46906">
    <property type="entry name" value="Ribosomal protein L11, C-terminal domain"/>
    <property type="match status" value="1"/>
</dbReference>
<dbReference type="CDD" id="cd00349">
    <property type="entry name" value="Ribosomal_L11"/>
    <property type="match status" value="1"/>
</dbReference>
<name>A0A0F3Q9D7_RICBE</name>
<dbReference type="PANTHER" id="PTHR11661:SF1">
    <property type="entry name" value="LARGE RIBOSOMAL SUBUNIT PROTEIN UL11M"/>
    <property type="match status" value="1"/>
</dbReference>
<dbReference type="SMART" id="SM00649">
    <property type="entry name" value="RL11"/>
    <property type="match status" value="1"/>
</dbReference>
<dbReference type="InterPro" id="IPR020784">
    <property type="entry name" value="Ribosomal_uL11_N"/>
</dbReference>
<dbReference type="Gene3D" id="3.30.1550.10">
    <property type="entry name" value="Ribosomal protein L11/L12, N-terminal domain"/>
    <property type="match status" value="1"/>
</dbReference>
<dbReference type="SMR" id="A0A0F3Q9D7"/>
<evidence type="ECO:0000256" key="6">
    <source>
        <dbReference type="ARBA" id="ARBA00023274"/>
    </source>
</evidence>
<dbReference type="GO" id="GO:0022625">
    <property type="term" value="C:cytosolic large ribosomal subunit"/>
    <property type="evidence" value="ECO:0007669"/>
    <property type="project" value="TreeGrafter"/>
</dbReference>
<dbReference type="GO" id="GO:0006412">
    <property type="term" value="P:translation"/>
    <property type="evidence" value="ECO:0007669"/>
    <property type="project" value="UniProtKB-UniRule"/>
</dbReference>
<dbReference type="InterPro" id="IPR006519">
    <property type="entry name" value="Ribosomal_uL11_bac-typ"/>
</dbReference>
<dbReference type="AlphaFoldDB" id="A0A0F3Q9D7"/>
<dbReference type="EMBL" id="LAOI01000001">
    <property type="protein sequence ID" value="KJV89180.1"/>
    <property type="molecule type" value="Genomic_DNA"/>
</dbReference>
<evidence type="ECO:0000256" key="5">
    <source>
        <dbReference type="ARBA" id="ARBA00022980"/>
    </source>
</evidence>
<dbReference type="Pfam" id="PF00298">
    <property type="entry name" value="Ribosomal_L11"/>
    <property type="match status" value="1"/>
</dbReference>
<dbReference type="InterPro" id="IPR036796">
    <property type="entry name" value="Ribosomal_uL11_N_sf"/>
</dbReference>
<evidence type="ECO:0000256" key="9">
    <source>
        <dbReference type="RuleBase" id="RU003979"/>
    </source>
</evidence>
<evidence type="ECO:0000256" key="3">
    <source>
        <dbReference type="ARBA" id="ARBA00022730"/>
    </source>
</evidence>
<evidence type="ECO:0000256" key="8">
    <source>
        <dbReference type="RuleBase" id="RU003978"/>
    </source>
</evidence>